<dbReference type="InterPro" id="IPR002123">
    <property type="entry name" value="Plipid/glycerol_acylTrfase"/>
</dbReference>
<evidence type="ECO:0000256" key="1">
    <source>
        <dbReference type="ARBA" id="ARBA00005189"/>
    </source>
</evidence>
<evidence type="ECO:0000313" key="5">
    <source>
        <dbReference type="EMBL" id="RCL37143.1"/>
    </source>
</evidence>
<comment type="pathway">
    <text evidence="1">Lipid metabolism.</text>
</comment>
<dbReference type="GO" id="GO:0006654">
    <property type="term" value="P:phosphatidic acid biosynthetic process"/>
    <property type="evidence" value="ECO:0007669"/>
    <property type="project" value="TreeGrafter"/>
</dbReference>
<dbReference type="SUPFAM" id="SSF69593">
    <property type="entry name" value="Glycerol-3-phosphate (1)-acyltransferase"/>
    <property type="match status" value="1"/>
</dbReference>
<accession>A0A368BIK6</accession>
<dbReference type="SMART" id="SM00563">
    <property type="entry name" value="PlsC"/>
    <property type="match status" value="1"/>
</dbReference>
<name>A0A368BIK6_9GAMM</name>
<dbReference type="GO" id="GO:0003841">
    <property type="term" value="F:1-acylglycerol-3-phosphate O-acyltransferase activity"/>
    <property type="evidence" value="ECO:0007669"/>
    <property type="project" value="TreeGrafter"/>
</dbReference>
<keyword evidence="2 5" id="KW-0808">Transferase</keyword>
<dbReference type="Pfam" id="PF01553">
    <property type="entry name" value="Acyltransferase"/>
    <property type="match status" value="1"/>
</dbReference>
<dbReference type="PANTHER" id="PTHR10434">
    <property type="entry name" value="1-ACYL-SN-GLYCEROL-3-PHOSPHATE ACYLTRANSFERASE"/>
    <property type="match status" value="1"/>
</dbReference>
<evidence type="ECO:0000256" key="2">
    <source>
        <dbReference type="ARBA" id="ARBA00022679"/>
    </source>
</evidence>
<evidence type="ECO:0000313" key="6">
    <source>
        <dbReference type="Proteomes" id="UP000253032"/>
    </source>
</evidence>
<keyword evidence="3 5" id="KW-0012">Acyltransferase</keyword>
<dbReference type="PANTHER" id="PTHR10434:SF9">
    <property type="entry name" value="PHOSPHOLIPID_GLYCEROL ACYLTRANSFERASE DOMAIN-CONTAINING PROTEIN"/>
    <property type="match status" value="1"/>
</dbReference>
<evidence type="ECO:0000256" key="3">
    <source>
        <dbReference type="ARBA" id="ARBA00023315"/>
    </source>
</evidence>
<protein>
    <submittedName>
        <fullName evidence="5">Acyltransferase</fullName>
    </submittedName>
</protein>
<sequence>MSKFKYKIFVPEHLRAYRPRPLRFLGKFLMKVTGWKTTGHLPKDQRVVLIAGPHTSNWDFVLAMSLILSLDVHIHWVGKHSIFKKGFRRILRKMGGIPVNRINPEALKDEIYKVTEKYKGFVIAIAPEGTRQKVEKLKSGFLRIANETNSKIVMAGIDFSNKTIEFGDYFSPTGDVEKDLQFIKEYFSNFSGKRPELS</sequence>
<reference evidence="5 6" key="1">
    <citation type="journal article" date="2018" name="Microbiome">
        <title>Fine metagenomic profile of the Mediterranean stratified and mixed water columns revealed by assembly and recruitment.</title>
        <authorList>
            <person name="Haro-Moreno J.M."/>
            <person name="Lopez-Perez M."/>
            <person name="De La Torre J.R."/>
            <person name="Picazo A."/>
            <person name="Camacho A."/>
            <person name="Rodriguez-Valera F."/>
        </authorList>
    </citation>
    <scope>NUCLEOTIDE SEQUENCE [LARGE SCALE GENOMIC DNA]</scope>
    <source>
        <strain evidence="5">MED-G84</strain>
    </source>
</reference>
<evidence type="ECO:0000259" key="4">
    <source>
        <dbReference type="SMART" id="SM00563"/>
    </source>
</evidence>
<dbReference type="AlphaFoldDB" id="A0A368BIK6"/>
<comment type="caution">
    <text evidence="5">The sequence shown here is derived from an EMBL/GenBank/DDBJ whole genome shotgun (WGS) entry which is preliminary data.</text>
</comment>
<gene>
    <name evidence="5" type="ORF">DBW98_04395</name>
</gene>
<organism evidence="5 6">
    <name type="scientific">SAR86 cluster bacterium</name>
    <dbReference type="NCBI Taxonomy" id="2030880"/>
    <lineage>
        <taxon>Bacteria</taxon>
        <taxon>Pseudomonadati</taxon>
        <taxon>Pseudomonadota</taxon>
        <taxon>Gammaproteobacteria</taxon>
        <taxon>SAR86 cluster</taxon>
    </lineage>
</organism>
<dbReference type="EMBL" id="QOPC01000030">
    <property type="protein sequence ID" value="RCL37143.1"/>
    <property type="molecule type" value="Genomic_DNA"/>
</dbReference>
<proteinExistence type="predicted"/>
<feature type="domain" description="Phospholipid/glycerol acyltransferase" evidence="4">
    <location>
        <begin position="48"/>
        <end position="160"/>
    </location>
</feature>
<dbReference type="Proteomes" id="UP000253032">
    <property type="component" value="Unassembled WGS sequence"/>
</dbReference>